<comment type="similarity">
    <text evidence="1">Belongs to the bacterial ribosomal protein bL27 family.</text>
</comment>
<dbReference type="PANTHER" id="PTHR15893:SF0">
    <property type="entry name" value="LARGE RIBOSOMAL SUBUNIT PROTEIN BL27M"/>
    <property type="match status" value="1"/>
</dbReference>
<accession>A0A2H0UUJ9</accession>
<dbReference type="GO" id="GO:0006412">
    <property type="term" value="P:translation"/>
    <property type="evidence" value="ECO:0007669"/>
    <property type="project" value="InterPro"/>
</dbReference>
<keyword evidence="3" id="KW-0687">Ribonucleoprotein</keyword>
<dbReference type="InterPro" id="IPR001684">
    <property type="entry name" value="Ribosomal_bL27"/>
</dbReference>
<dbReference type="GO" id="GO:0003735">
    <property type="term" value="F:structural constituent of ribosome"/>
    <property type="evidence" value="ECO:0007669"/>
    <property type="project" value="InterPro"/>
</dbReference>
<dbReference type="SUPFAM" id="SSF110324">
    <property type="entry name" value="Ribosomal L27 protein-like"/>
    <property type="match status" value="1"/>
</dbReference>
<dbReference type="EMBL" id="PFAZ01000001">
    <property type="protein sequence ID" value="PIR89435.1"/>
    <property type="molecule type" value="Genomic_DNA"/>
</dbReference>
<proteinExistence type="inferred from homology"/>
<protein>
    <recommendedName>
        <fullName evidence="4">Large ribosomal subunit protein bL27</fullName>
    </recommendedName>
    <alternativeName>
        <fullName evidence="5">50S ribosomal protein L27</fullName>
    </alternativeName>
</protein>
<evidence type="ECO:0000256" key="3">
    <source>
        <dbReference type="ARBA" id="ARBA00023274"/>
    </source>
</evidence>
<gene>
    <name evidence="7" type="ORF">COU07_00855</name>
</gene>
<organism evidence="7 8">
    <name type="scientific">Candidatus Harrisonbacteria bacterium CG10_big_fil_rev_8_21_14_0_10_40_38</name>
    <dbReference type="NCBI Taxonomy" id="1974583"/>
    <lineage>
        <taxon>Bacteria</taxon>
        <taxon>Candidatus Harrisoniibacteriota</taxon>
    </lineage>
</organism>
<reference evidence="8" key="1">
    <citation type="submission" date="2017-09" db="EMBL/GenBank/DDBJ databases">
        <title>Depth-based differentiation of microbial function through sediment-hosted aquifers and enrichment of novel symbionts in the deep terrestrial subsurface.</title>
        <authorList>
            <person name="Probst A.J."/>
            <person name="Ladd B."/>
            <person name="Jarett J.K."/>
            <person name="Geller-Mcgrath D.E."/>
            <person name="Sieber C.M.K."/>
            <person name="Emerson J.B."/>
            <person name="Anantharaman K."/>
            <person name="Thomas B.C."/>
            <person name="Malmstrom R."/>
            <person name="Stieglmeier M."/>
            <person name="Klingl A."/>
            <person name="Woyke T."/>
            <person name="Ryan C.M."/>
            <person name="Banfield J.F."/>
        </authorList>
    </citation>
    <scope>NUCLEOTIDE SEQUENCE [LARGE SCALE GENOMIC DNA]</scope>
</reference>
<evidence type="ECO:0000256" key="2">
    <source>
        <dbReference type="ARBA" id="ARBA00022980"/>
    </source>
</evidence>
<feature type="region of interest" description="Disordered" evidence="6">
    <location>
        <begin position="1"/>
        <end position="24"/>
    </location>
</feature>
<evidence type="ECO:0000256" key="6">
    <source>
        <dbReference type="SAM" id="MobiDB-lite"/>
    </source>
</evidence>
<dbReference type="Pfam" id="PF01016">
    <property type="entry name" value="Ribosomal_L27"/>
    <property type="match status" value="1"/>
</dbReference>
<dbReference type="PROSITE" id="PS00831">
    <property type="entry name" value="RIBOSOMAL_L27"/>
    <property type="match status" value="1"/>
</dbReference>
<keyword evidence="2 7" id="KW-0689">Ribosomal protein</keyword>
<sequence>MAHTKSGGSTKLGRDSISKRLGVKANHGEKVNAGEIIIRQRGTRYIPGKNVGRGEDDTLYAKSAGTVEFLSKKKTKFDGSRRYIKVVTVLPQQK</sequence>
<dbReference type="GO" id="GO:0005840">
    <property type="term" value="C:ribosome"/>
    <property type="evidence" value="ECO:0007669"/>
    <property type="project" value="UniProtKB-KW"/>
</dbReference>
<evidence type="ECO:0000256" key="4">
    <source>
        <dbReference type="ARBA" id="ARBA00035175"/>
    </source>
</evidence>
<dbReference type="Proteomes" id="UP000231157">
    <property type="component" value="Unassembled WGS sequence"/>
</dbReference>
<dbReference type="PANTHER" id="PTHR15893">
    <property type="entry name" value="RIBOSOMAL PROTEIN L27"/>
    <property type="match status" value="1"/>
</dbReference>
<dbReference type="NCBIfam" id="TIGR00062">
    <property type="entry name" value="L27"/>
    <property type="match status" value="1"/>
</dbReference>
<dbReference type="InterPro" id="IPR018261">
    <property type="entry name" value="Ribosomal_bL27_CS"/>
</dbReference>
<dbReference type="Gene3D" id="2.40.50.100">
    <property type="match status" value="1"/>
</dbReference>
<name>A0A2H0UUJ9_9BACT</name>
<evidence type="ECO:0000313" key="7">
    <source>
        <dbReference type="EMBL" id="PIR89435.1"/>
    </source>
</evidence>
<dbReference type="AlphaFoldDB" id="A0A2H0UUJ9"/>
<evidence type="ECO:0000256" key="5">
    <source>
        <dbReference type="ARBA" id="ARBA00035477"/>
    </source>
</evidence>
<evidence type="ECO:0000313" key="8">
    <source>
        <dbReference type="Proteomes" id="UP000231157"/>
    </source>
</evidence>
<evidence type="ECO:0000256" key="1">
    <source>
        <dbReference type="ARBA" id="ARBA00010797"/>
    </source>
</evidence>
<comment type="caution">
    <text evidence="7">The sequence shown here is derived from an EMBL/GenBank/DDBJ whole genome shotgun (WGS) entry which is preliminary data.</text>
</comment>
<dbReference type="FunFam" id="2.40.50.100:FF:000020">
    <property type="entry name" value="50S ribosomal protein L27"/>
    <property type="match status" value="1"/>
</dbReference>
<dbReference type="PRINTS" id="PR00063">
    <property type="entry name" value="RIBOSOMALL27"/>
</dbReference>
<dbReference type="GO" id="GO:1990904">
    <property type="term" value="C:ribonucleoprotein complex"/>
    <property type="evidence" value="ECO:0007669"/>
    <property type="project" value="UniProtKB-KW"/>
</dbReference>